<dbReference type="InterPro" id="IPR010443">
    <property type="entry name" value="Restrct_endonuc_II_Tsp45I"/>
</dbReference>
<gene>
    <name evidence="1" type="ORF">HPSH169_00255</name>
</gene>
<sequence>MNYWTKLSIEYANQRSYLDDLFQVYPTIPEGLREIDSKIWSNIEYHFKQKDNLALITELLNLDLFPIKDSYIAYLKRDKSALERNPRTINRICGRLYEEGLREIDSKIWSNIEYHFKQKDNLALITELLNLDLFPIKDSYIAYLKRDKSALERNPRTINRICGRLYEMGLNKIFEKCSEPKETNRQIGPMFKDWLNNKSLGVEPVDLNDFIANENDAILRASDNIMAEFTKSHLNYHHHKGLDFVARFNKKYIIGEAKFLTDFGGHQNAQFNDAISTIEAPNIKAIKVAILDGVLYIESNNKMRKLLDTTYRNYNIMSALVLRDFLYQI</sequence>
<dbReference type="EMBL" id="CP003473">
    <property type="protein sequence ID" value="AFH98765.1"/>
    <property type="molecule type" value="Genomic_DNA"/>
</dbReference>
<dbReference type="KEGG" id="hhq:HPSH169_00255"/>
<protein>
    <submittedName>
        <fullName evidence="1">Type II restriction enzyme</fullName>
    </submittedName>
</protein>
<evidence type="ECO:0000313" key="2">
    <source>
        <dbReference type="Proteomes" id="UP000005007"/>
    </source>
</evidence>
<evidence type="ECO:0000313" key="1">
    <source>
        <dbReference type="EMBL" id="AFH98765.1"/>
    </source>
</evidence>
<dbReference type="Pfam" id="PF06300">
    <property type="entry name" value="Tsp45I"/>
    <property type="match status" value="1"/>
</dbReference>
<dbReference type="Proteomes" id="UP000005007">
    <property type="component" value="Chromosome"/>
</dbReference>
<name>A0A0E0WBP2_HELPX</name>
<organism evidence="1 2">
    <name type="scientific">Helicobacter pylori Shi169</name>
    <dbReference type="NCBI Taxonomy" id="1163741"/>
    <lineage>
        <taxon>Bacteria</taxon>
        <taxon>Pseudomonadati</taxon>
        <taxon>Campylobacterota</taxon>
        <taxon>Epsilonproteobacteria</taxon>
        <taxon>Campylobacterales</taxon>
        <taxon>Helicobacteraceae</taxon>
        <taxon>Helicobacter</taxon>
    </lineage>
</organism>
<dbReference type="HOGENOM" id="CLU_1049295_0_0_7"/>
<dbReference type="AlphaFoldDB" id="A0A0E0WBP2"/>
<dbReference type="REBASE" id="47384">
    <property type="entry name" value="Hpy169ORF250P"/>
</dbReference>
<reference evidence="1 2" key="1">
    <citation type="submission" date="2012-04" db="EMBL/GenBank/DDBJ databases">
        <authorList>
            <person name="Kersulyte D."/>
            <person name="Cabrera L."/>
            <person name="Pacheco R."/>
            <person name="Herrera P."/>
            <person name="Rodriguez C."/>
            <person name="Gilman R.H."/>
            <person name="Berg D.E."/>
        </authorList>
    </citation>
    <scope>NUCLEOTIDE SEQUENCE [LARGE SCALE GENOMIC DNA]</scope>
    <source>
        <strain evidence="1 2">Shi169</strain>
    </source>
</reference>
<dbReference type="PIRSF" id="PIRSF020467">
    <property type="entry name" value="Restrict_endonuc_II_Tsp45I"/>
    <property type="match status" value="1"/>
</dbReference>
<dbReference type="PATRIC" id="fig|1163741.3.peg.50"/>
<accession>A0A0E0WBP2</accession>
<proteinExistence type="predicted"/>